<evidence type="ECO:0000256" key="9">
    <source>
        <dbReference type="ARBA" id="ARBA00022989"/>
    </source>
</evidence>
<evidence type="ECO:0000313" key="15">
    <source>
        <dbReference type="EMBL" id="CEG24351.1"/>
    </source>
</evidence>
<evidence type="ECO:0000259" key="13">
    <source>
        <dbReference type="Pfam" id="PF01618"/>
    </source>
</evidence>
<evidence type="ECO:0000256" key="11">
    <source>
        <dbReference type="ARBA" id="ARBA00023136"/>
    </source>
</evidence>
<evidence type="ECO:0000313" key="16">
    <source>
        <dbReference type="Proteomes" id="UP000043699"/>
    </source>
</evidence>
<accession>A0A098ESP7</accession>
<keyword evidence="11 12" id="KW-0472">Membrane</keyword>
<evidence type="ECO:0000256" key="6">
    <source>
        <dbReference type="ARBA" id="ARBA00022692"/>
    </source>
</evidence>
<dbReference type="PROSITE" id="PS01307">
    <property type="entry name" value="MOTA"/>
    <property type="match status" value="1"/>
</dbReference>
<organism evidence="15 16">
    <name type="scientific">Planococcus massiliensis</name>
    <dbReference type="NCBI Taxonomy" id="1499687"/>
    <lineage>
        <taxon>Bacteria</taxon>
        <taxon>Bacillati</taxon>
        <taxon>Bacillota</taxon>
        <taxon>Bacilli</taxon>
        <taxon>Bacillales</taxon>
        <taxon>Caryophanaceae</taxon>
        <taxon>Planococcus</taxon>
    </lineage>
</organism>
<dbReference type="STRING" id="1499687.BN1080_03374"/>
<evidence type="ECO:0000256" key="4">
    <source>
        <dbReference type="ARBA" id="ARBA00022475"/>
    </source>
</evidence>
<dbReference type="InterPro" id="IPR047055">
    <property type="entry name" value="MotA-like"/>
</dbReference>
<name>A0A098ESP7_9BACL</name>
<dbReference type="InterPro" id="IPR002898">
    <property type="entry name" value="MotA_ExbB_proton_chnl"/>
</dbReference>
<sequence>MDKTSWIGVILGLVVLVGGMILKGSDPVALYNPAALVIIFGGTIAAVMVAFPMEELKNVPGLFKVLFGGPKIIPIKEMIPTFTEWALLARKEGLLALEERAEEVEDPFLQRGLKMVVDGQPQEYIRSLMEEEIAAMEERHEVGAKIFSQAGTYAPTLGVLGAVIGLVSALGHLDDIALLGKSISAAFIATLFGIFTGYVLWHPFANKLKRKSEQEAKMKMIMLEGLLAVQEGLPVRTVEEKLLTYLPAKDRVLKEPEKVGGQVEA</sequence>
<reference evidence="15 16" key="1">
    <citation type="submission" date="2014-09" db="EMBL/GenBank/DDBJ databases">
        <authorList>
            <person name="Urmite Genomes Urmite Genomes"/>
        </authorList>
    </citation>
    <scope>NUCLEOTIDE SEQUENCE [LARGE SCALE GENOMIC DNA]</scope>
    <source>
        <strain evidence="15 16">ES2</strain>
    </source>
</reference>
<evidence type="ECO:0000256" key="3">
    <source>
        <dbReference type="ARBA" id="ARBA00022448"/>
    </source>
</evidence>
<keyword evidence="7" id="KW-0283">Flagellar rotation</keyword>
<feature type="domain" description="Motility protein A N-terminal" evidence="14">
    <location>
        <begin position="7"/>
        <end position="72"/>
    </location>
</feature>
<keyword evidence="5" id="KW-0145">Chemotaxis</keyword>
<keyword evidence="6 12" id="KW-0812">Transmembrane</keyword>
<evidence type="ECO:0000256" key="5">
    <source>
        <dbReference type="ARBA" id="ARBA00022500"/>
    </source>
</evidence>
<dbReference type="OrthoDB" id="9806929at2"/>
<dbReference type="EMBL" id="CCXS01000001">
    <property type="protein sequence ID" value="CEG24351.1"/>
    <property type="molecule type" value="Genomic_DNA"/>
</dbReference>
<gene>
    <name evidence="15" type="primary">pomA</name>
    <name evidence="15" type="ORF">BN1080_03374</name>
</gene>
<dbReference type="GO" id="GO:1902600">
    <property type="term" value="P:proton transmembrane transport"/>
    <property type="evidence" value="ECO:0007669"/>
    <property type="project" value="UniProtKB-KW"/>
</dbReference>
<keyword evidence="4" id="KW-1003">Cell membrane</keyword>
<dbReference type="Pfam" id="PF20560">
    <property type="entry name" value="MotA_N"/>
    <property type="match status" value="1"/>
</dbReference>
<feature type="transmembrane region" description="Helical" evidence="12">
    <location>
        <begin position="153"/>
        <end position="171"/>
    </location>
</feature>
<evidence type="ECO:0000256" key="7">
    <source>
        <dbReference type="ARBA" id="ARBA00022779"/>
    </source>
</evidence>
<keyword evidence="9 12" id="KW-1133">Transmembrane helix</keyword>
<protein>
    <submittedName>
        <fullName evidence="15">Chemotaxis protein PomA</fullName>
    </submittedName>
</protein>
<keyword evidence="16" id="KW-1185">Reference proteome</keyword>
<dbReference type="Pfam" id="PF01618">
    <property type="entry name" value="MotA_ExbB"/>
    <property type="match status" value="1"/>
</dbReference>
<evidence type="ECO:0000256" key="8">
    <source>
        <dbReference type="ARBA" id="ARBA00022781"/>
    </source>
</evidence>
<dbReference type="GO" id="GO:0005886">
    <property type="term" value="C:plasma membrane"/>
    <property type="evidence" value="ECO:0007669"/>
    <property type="project" value="UniProtKB-SubCell"/>
</dbReference>
<evidence type="ECO:0000259" key="14">
    <source>
        <dbReference type="Pfam" id="PF20560"/>
    </source>
</evidence>
<feature type="transmembrane region" description="Helical" evidence="12">
    <location>
        <begin position="5"/>
        <end position="22"/>
    </location>
</feature>
<dbReference type="PANTHER" id="PTHR30433:SF3">
    <property type="entry name" value="MOTILITY PROTEIN A"/>
    <property type="match status" value="1"/>
</dbReference>
<dbReference type="PANTHER" id="PTHR30433">
    <property type="entry name" value="CHEMOTAXIS PROTEIN MOTA"/>
    <property type="match status" value="1"/>
</dbReference>
<dbReference type="Proteomes" id="UP000043699">
    <property type="component" value="Unassembled WGS sequence"/>
</dbReference>
<evidence type="ECO:0000256" key="12">
    <source>
        <dbReference type="SAM" id="Phobius"/>
    </source>
</evidence>
<keyword evidence="8" id="KW-0375">Hydrogen ion transport</keyword>
<proteinExistence type="inferred from homology"/>
<feature type="transmembrane region" description="Helical" evidence="12">
    <location>
        <begin position="183"/>
        <end position="201"/>
    </location>
</feature>
<dbReference type="AlphaFoldDB" id="A0A098ESP7"/>
<dbReference type="GO" id="GO:0071978">
    <property type="term" value="P:bacterial-type flagellum-dependent swarming motility"/>
    <property type="evidence" value="ECO:0007669"/>
    <property type="project" value="InterPro"/>
</dbReference>
<dbReference type="InterPro" id="IPR000540">
    <property type="entry name" value="Flag_MotA_CS"/>
</dbReference>
<keyword evidence="3" id="KW-0813">Transport</keyword>
<dbReference type="NCBIfam" id="NF005997">
    <property type="entry name" value="PRK08124.1"/>
    <property type="match status" value="1"/>
</dbReference>
<comment type="similarity">
    <text evidence="2">Belongs to the MotA family.</text>
</comment>
<evidence type="ECO:0000256" key="1">
    <source>
        <dbReference type="ARBA" id="ARBA00004651"/>
    </source>
</evidence>
<feature type="domain" description="MotA/TolQ/ExbB proton channel" evidence="13">
    <location>
        <begin position="101"/>
        <end position="217"/>
    </location>
</feature>
<evidence type="ECO:0000256" key="2">
    <source>
        <dbReference type="ARBA" id="ARBA00008038"/>
    </source>
</evidence>
<comment type="subcellular location">
    <subcellularLocation>
        <location evidence="1">Cell membrane</location>
        <topology evidence="1">Multi-pass membrane protein</topology>
    </subcellularLocation>
</comment>
<dbReference type="InterPro" id="IPR046786">
    <property type="entry name" value="MotA_N"/>
</dbReference>
<evidence type="ECO:0000256" key="10">
    <source>
        <dbReference type="ARBA" id="ARBA00023065"/>
    </source>
</evidence>
<dbReference type="GO" id="GO:0006935">
    <property type="term" value="P:chemotaxis"/>
    <property type="evidence" value="ECO:0007669"/>
    <property type="project" value="UniProtKB-KW"/>
</dbReference>
<feature type="transmembrane region" description="Helical" evidence="12">
    <location>
        <begin position="28"/>
        <end position="51"/>
    </location>
</feature>
<dbReference type="RefSeq" id="WP_052653936.1">
    <property type="nucleotide sequence ID" value="NZ_CCXS01000001.1"/>
</dbReference>
<keyword evidence="10" id="KW-0406">Ion transport</keyword>